<keyword evidence="1" id="KW-0732">Signal</keyword>
<evidence type="ECO:0000259" key="2">
    <source>
        <dbReference type="PROSITE" id="PS51352"/>
    </source>
</evidence>
<dbReference type="PANTHER" id="PTHR35272:SF3">
    <property type="entry name" value="THIOL:DISULFIDE INTERCHANGE PROTEIN DSBC"/>
    <property type="match status" value="1"/>
</dbReference>
<dbReference type="InterPro" id="IPR051470">
    <property type="entry name" value="Thiol:disulfide_interchange"/>
</dbReference>
<evidence type="ECO:0000313" key="6">
    <source>
        <dbReference type="Proteomes" id="UP000254626"/>
    </source>
</evidence>
<dbReference type="KEGG" id="vfl:AL536_12370"/>
<dbReference type="InterPro" id="IPR012336">
    <property type="entry name" value="Thioredoxin-like_fold"/>
</dbReference>
<dbReference type="EMBL" id="UHIP01000001">
    <property type="protein sequence ID" value="SUP23196.1"/>
    <property type="molecule type" value="Genomic_DNA"/>
</dbReference>
<dbReference type="CDD" id="cd03023">
    <property type="entry name" value="DsbA_Com1_like"/>
    <property type="match status" value="1"/>
</dbReference>
<evidence type="ECO:0000313" key="4">
    <source>
        <dbReference type="EMBL" id="SUP23196.1"/>
    </source>
</evidence>
<dbReference type="Gene3D" id="3.40.30.10">
    <property type="entry name" value="Glutaredoxin"/>
    <property type="match status" value="1"/>
</dbReference>
<dbReference type="GeneID" id="29386681"/>
<dbReference type="InterPro" id="IPR013766">
    <property type="entry name" value="Thioredoxin_domain"/>
</dbReference>
<reference evidence="4 6" key="3">
    <citation type="submission" date="2018-06" db="EMBL/GenBank/DDBJ databases">
        <authorList>
            <consortium name="Pathogen Informatics"/>
            <person name="Doyle S."/>
        </authorList>
    </citation>
    <scope>NUCLEOTIDE SEQUENCE [LARGE SCALE GENOMIC DNA]</scope>
    <source>
        <strain evidence="4 6">NCTC11327</strain>
    </source>
</reference>
<dbReference type="AlphaFoldDB" id="A0AAX2LR23"/>
<protein>
    <submittedName>
        <fullName evidence="4">Outer membrane protein</fullName>
    </submittedName>
    <submittedName>
        <fullName evidence="3">Protein-disulfide isomerase</fullName>
    </submittedName>
</protein>
<feature type="domain" description="Thioredoxin" evidence="2">
    <location>
        <begin position="62"/>
        <end position="246"/>
    </location>
</feature>
<dbReference type="GO" id="GO:0016853">
    <property type="term" value="F:isomerase activity"/>
    <property type="evidence" value="ECO:0007669"/>
    <property type="project" value="UniProtKB-KW"/>
</dbReference>
<dbReference type="SUPFAM" id="SSF52833">
    <property type="entry name" value="Thioredoxin-like"/>
    <property type="match status" value="1"/>
</dbReference>
<gene>
    <name evidence="4" type="primary">bdbD</name>
    <name evidence="3" type="ORF">AL536_12370</name>
    <name evidence="4" type="ORF">NCTC11327_01212</name>
</gene>
<feature type="chain" id="PRO_5043634695" evidence="1">
    <location>
        <begin position="31"/>
        <end position="247"/>
    </location>
</feature>
<keyword evidence="5" id="KW-1185">Reference proteome</keyword>
<dbReference type="InterPro" id="IPR036249">
    <property type="entry name" value="Thioredoxin-like_sf"/>
</dbReference>
<dbReference type="PROSITE" id="PS51352">
    <property type="entry name" value="THIOREDOXIN_2"/>
    <property type="match status" value="1"/>
</dbReference>
<keyword evidence="3" id="KW-0413">Isomerase</keyword>
<dbReference type="Proteomes" id="UP000254626">
    <property type="component" value="Unassembled WGS sequence"/>
</dbReference>
<dbReference type="Pfam" id="PF13098">
    <property type="entry name" value="Thioredoxin_2"/>
    <property type="match status" value="1"/>
</dbReference>
<dbReference type="EMBL" id="CP014035">
    <property type="protein sequence ID" value="AMF94274.1"/>
    <property type="molecule type" value="Genomic_DNA"/>
</dbReference>
<evidence type="ECO:0000313" key="5">
    <source>
        <dbReference type="Proteomes" id="UP000057088"/>
    </source>
</evidence>
<evidence type="ECO:0000313" key="3">
    <source>
        <dbReference type="EMBL" id="AMF94274.1"/>
    </source>
</evidence>
<organism evidence="4 6">
    <name type="scientific">Vibrio fluvialis</name>
    <dbReference type="NCBI Taxonomy" id="676"/>
    <lineage>
        <taxon>Bacteria</taxon>
        <taxon>Pseudomonadati</taxon>
        <taxon>Pseudomonadota</taxon>
        <taxon>Gammaproteobacteria</taxon>
        <taxon>Vibrionales</taxon>
        <taxon>Vibrionaceae</taxon>
        <taxon>Vibrio</taxon>
    </lineage>
</organism>
<dbReference type="Proteomes" id="UP000057088">
    <property type="component" value="Chromosome 2"/>
</dbReference>
<dbReference type="PANTHER" id="PTHR35272">
    <property type="entry name" value="THIOL:DISULFIDE INTERCHANGE PROTEIN DSBC-RELATED"/>
    <property type="match status" value="1"/>
</dbReference>
<evidence type="ECO:0000256" key="1">
    <source>
        <dbReference type="SAM" id="SignalP"/>
    </source>
</evidence>
<name>A0AAX2LR23_VIBFL</name>
<dbReference type="RefSeq" id="WP_061056429.1">
    <property type="nucleotide sequence ID" value="NZ_CABLBX010000001.1"/>
</dbReference>
<feature type="signal peptide" evidence="1">
    <location>
        <begin position="1"/>
        <end position="30"/>
    </location>
</feature>
<proteinExistence type="predicted"/>
<accession>A0AAX2LR23</accession>
<reference evidence="5" key="1">
    <citation type="submission" date="2015-12" db="EMBL/GenBank/DDBJ databases">
        <title>FDA dAtabase for Regulatory Grade micrObial Sequences (FDA-ARGOS): Supporting development and validation of Infectious Disease Dx tests.</title>
        <authorList>
            <person name="Hoffmann M."/>
            <person name="Allard M."/>
            <person name="Evans P."/>
            <person name="Brown E."/>
            <person name="Tallon L.J."/>
            <person name="Sadzewicz L."/>
            <person name="Sengamalay N."/>
            <person name="Ott S."/>
            <person name="Godinez A."/>
            <person name="Nagaraj S."/>
            <person name="Vyas G."/>
            <person name="Aluvathingal J."/>
            <person name="Nadendla S."/>
            <person name="Geyer C."/>
            <person name="Sichtig H."/>
        </authorList>
    </citation>
    <scope>NUCLEOTIDE SEQUENCE [LARGE SCALE GENOMIC DNA]</scope>
    <source>
        <strain evidence="5">ATCC 33809</strain>
    </source>
</reference>
<reference evidence="3" key="2">
    <citation type="submission" date="2018-01" db="EMBL/GenBank/DDBJ databases">
        <title>FDA dAtabase for Regulatory Grade micrObial Sequences (FDA-ARGOS): Supporting development and validation of Infectious Disease Dx tests.</title>
        <authorList>
            <person name="Hoffmann M."/>
            <person name="Allard M."/>
            <person name="Evans P."/>
            <person name="Brown E."/>
            <person name="Tallon L."/>
            <person name="Sadzewicz L."/>
            <person name="Sengamalay N."/>
            <person name="Ott S."/>
            <person name="Godinez A."/>
            <person name="Nagaraj S."/>
            <person name="Vyas G."/>
            <person name="Aluvathingal J."/>
            <person name="Nadendla S."/>
            <person name="Geyer C."/>
            <person name="Sichtig H."/>
        </authorList>
    </citation>
    <scope>NUCLEOTIDE SEQUENCE</scope>
    <source>
        <strain evidence="3">ATCC 33809</strain>
    </source>
</reference>
<sequence length="247" mass="27692">MTMKNVPQRIKRTVHRFILVLLIVAGSAQAQLNAGQVQQLDEINTMLKNNPQLIENLYATLLRYEQQQTRFDRVLSENQQYLYFNPDHPSFGADKPALTIVFFTDYSCPWCKKLDPVLRQLSEKYPQIKVVSVLVPLKELAAESNSASFALNVWHSAPDKFTQVESLLVAKPGAHNPMSLVQVAKKTNTLNAVNAQPKSAAQIEKNYLLFSELGMRGTPAMLIGDDVIPGYLPLEQLEELIKAKLGS</sequence>